<dbReference type="EC" id="3.4.11.2" evidence="4"/>
<dbReference type="PRINTS" id="PR00756">
    <property type="entry name" value="ALADIPTASE"/>
</dbReference>
<evidence type="ECO:0000256" key="7">
    <source>
        <dbReference type="ARBA" id="ARBA00022723"/>
    </source>
</evidence>
<dbReference type="CDD" id="cd09603">
    <property type="entry name" value="M1_APN_like"/>
    <property type="match status" value="1"/>
</dbReference>
<dbReference type="OrthoDB" id="100605at2"/>
<sequence length="483" mass="52776">MAVPPPGAAVPAPLPAAEPGPDTTPGASAALGECDPAPNATPRPVVKKPSTGKVGSSSLGDPYFRGAGNGGYDAQHYDVALRYTPKGGKADATVTVTATATQDLSRFNLDYRGPKILDVTVNGRRAAHRRKGQELIITPASPLASGSRFTTVVRYSGRPGPMRHGSLGTYGWVPSRDGALVVAEPDGAPTWLPVNDHPSDKATYSYRITVPRNLRALANGTPGRTVRQGATTTYEWAEKSPMVPYLAMIAIGKFRVKRGMAGKTPVITAVDPRFKKSAASLHKTTISALKWGSSVFGPYPFATSGGIVDDPRLDYALETQERPVYAGFAPDDAFIVHELAHQWFGNSVSLKNWPDIWLNEGFATYAEWLWRERDKKDSAKKIFKRYYRQPGSSPIFNPPPGKPGRRDLFSFSVYIRGAMTLHALRQRVGDKAFFTILRSWATTYRDSNATTPQFVAHAEKVSGKQLDKLFKVWLYTKGKPKKW</sequence>
<keyword evidence="9" id="KW-0862">Zinc</keyword>
<evidence type="ECO:0000256" key="1">
    <source>
        <dbReference type="ARBA" id="ARBA00000098"/>
    </source>
</evidence>
<dbReference type="InterPro" id="IPR045357">
    <property type="entry name" value="Aminopeptidase_N-like_N"/>
</dbReference>
<evidence type="ECO:0000256" key="5">
    <source>
        <dbReference type="ARBA" id="ARBA00015611"/>
    </source>
</evidence>
<evidence type="ECO:0000259" key="15">
    <source>
        <dbReference type="Pfam" id="PF17900"/>
    </source>
</evidence>
<keyword evidence="6" id="KW-0645">Protease</keyword>
<evidence type="ECO:0000256" key="10">
    <source>
        <dbReference type="ARBA" id="ARBA00023049"/>
    </source>
</evidence>
<dbReference type="Pfam" id="PF17900">
    <property type="entry name" value="Peptidase_M1_N"/>
    <property type="match status" value="1"/>
</dbReference>
<evidence type="ECO:0000256" key="11">
    <source>
        <dbReference type="ARBA" id="ARBA00029811"/>
    </source>
</evidence>
<dbReference type="SUPFAM" id="SSF55486">
    <property type="entry name" value="Metalloproteases ('zincins'), catalytic domain"/>
    <property type="match status" value="1"/>
</dbReference>
<dbReference type="InterPro" id="IPR042097">
    <property type="entry name" value="Aminopeptidase_N-like_N_sf"/>
</dbReference>
<evidence type="ECO:0000313" key="17">
    <source>
        <dbReference type="Proteomes" id="UP000468735"/>
    </source>
</evidence>
<evidence type="ECO:0000256" key="8">
    <source>
        <dbReference type="ARBA" id="ARBA00022801"/>
    </source>
</evidence>
<feature type="compositionally biased region" description="Pro residues" evidence="13">
    <location>
        <begin position="1"/>
        <end position="18"/>
    </location>
</feature>
<comment type="similarity">
    <text evidence="3">Belongs to the peptidase M1 family.</text>
</comment>
<feature type="domain" description="Aminopeptidase N-like N-terminal" evidence="15">
    <location>
        <begin position="75"/>
        <end position="246"/>
    </location>
</feature>
<dbReference type="Pfam" id="PF01433">
    <property type="entry name" value="Peptidase_M1"/>
    <property type="match status" value="1"/>
</dbReference>
<dbReference type="AlphaFoldDB" id="A0A6H9YSG8"/>
<comment type="cofactor">
    <cofactor evidence="2">
        <name>Zn(2+)</name>
        <dbReference type="ChEBI" id="CHEBI:29105"/>
    </cofactor>
</comment>
<dbReference type="InterPro" id="IPR050344">
    <property type="entry name" value="Peptidase_M1_aminopeptidases"/>
</dbReference>
<dbReference type="InterPro" id="IPR014782">
    <property type="entry name" value="Peptidase_M1_dom"/>
</dbReference>
<feature type="domain" description="Peptidase M1 membrane alanine aminopeptidase" evidence="14">
    <location>
        <begin position="334"/>
        <end position="473"/>
    </location>
</feature>
<dbReference type="Gene3D" id="1.10.390.10">
    <property type="entry name" value="Neutral Protease Domain 2"/>
    <property type="match status" value="1"/>
</dbReference>
<name>A0A6H9YSG8_9ACTN</name>
<evidence type="ECO:0000313" key="16">
    <source>
        <dbReference type="EMBL" id="KAB2343989.1"/>
    </source>
</evidence>
<evidence type="ECO:0000256" key="2">
    <source>
        <dbReference type="ARBA" id="ARBA00001947"/>
    </source>
</evidence>
<keyword evidence="17" id="KW-1185">Reference proteome</keyword>
<dbReference type="EMBL" id="WBMT01000017">
    <property type="protein sequence ID" value="KAB2343989.1"/>
    <property type="molecule type" value="Genomic_DNA"/>
</dbReference>
<dbReference type="InterPro" id="IPR027268">
    <property type="entry name" value="Peptidase_M4/M1_CTD_sf"/>
</dbReference>
<protein>
    <recommendedName>
        <fullName evidence="5">Aminopeptidase N</fullName>
        <ecNumber evidence="4">3.4.11.2</ecNumber>
    </recommendedName>
    <alternativeName>
        <fullName evidence="11">Alanine aminopeptidase</fullName>
    </alternativeName>
    <alternativeName>
        <fullName evidence="12">Lysyl aminopeptidase</fullName>
    </alternativeName>
</protein>
<evidence type="ECO:0000256" key="13">
    <source>
        <dbReference type="SAM" id="MobiDB-lite"/>
    </source>
</evidence>
<dbReference type="GO" id="GO:0008270">
    <property type="term" value="F:zinc ion binding"/>
    <property type="evidence" value="ECO:0007669"/>
    <property type="project" value="InterPro"/>
</dbReference>
<proteinExistence type="inferred from homology"/>
<dbReference type="Proteomes" id="UP000468735">
    <property type="component" value="Unassembled WGS sequence"/>
</dbReference>
<evidence type="ECO:0000256" key="6">
    <source>
        <dbReference type="ARBA" id="ARBA00022670"/>
    </source>
</evidence>
<gene>
    <name evidence="16" type="ORF">F8566_32120</name>
</gene>
<dbReference type="InterPro" id="IPR001930">
    <property type="entry name" value="Peptidase_M1"/>
</dbReference>
<keyword evidence="10" id="KW-0482">Metalloprotease</keyword>
<evidence type="ECO:0000256" key="9">
    <source>
        <dbReference type="ARBA" id="ARBA00022833"/>
    </source>
</evidence>
<reference evidence="16 17" key="1">
    <citation type="submission" date="2019-09" db="EMBL/GenBank/DDBJ databases">
        <title>Actinomadura physcomitrii sp. nov., a novel actinomycete isolated from moss [Physcomitrium sphaericum (Ludw) Fuernr].</title>
        <authorList>
            <person name="Zhuang X."/>
            <person name="Liu C."/>
        </authorList>
    </citation>
    <scope>NUCLEOTIDE SEQUENCE [LARGE SCALE GENOMIC DNA]</scope>
    <source>
        <strain evidence="16 17">HMC1</strain>
    </source>
</reference>
<comment type="caution">
    <text evidence="16">The sequence shown here is derived from an EMBL/GenBank/DDBJ whole genome shotgun (WGS) entry which is preliminary data.</text>
</comment>
<organism evidence="16 17">
    <name type="scientific">Actinomadura rudentiformis</name>
    <dbReference type="NCBI Taxonomy" id="359158"/>
    <lineage>
        <taxon>Bacteria</taxon>
        <taxon>Bacillati</taxon>
        <taxon>Actinomycetota</taxon>
        <taxon>Actinomycetes</taxon>
        <taxon>Streptosporangiales</taxon>
        <taxon>Thermomonosporaceae</taxon>
        <taxon>Actinomadura</taxon>
    </lineage>
</organism>
<feature type="region of interest" description="Disordered" evidence="13">
    <location>
        <begin position="1"/>
        <end position="60"/>
    </location>
</feature>
<evidence type="ECO:0000256" key="12">
    <source>
        <dbReference type="ARBA" id="ARBA00031533"/>
    </source>
</evidence>
<evidence type="ECO:0000256" key="4">
    <source>
        <dbReference type="ARBA" id="ARBA00012564"/>
    </source>
</evidence>
<keyword evidence="7" id="KW-0479">Metal-binding</keyword>
<comment type="catalytic activity">
    <reaction evidence="1">
        <text>Release of an N-terminal amino acid, Xaa-|-Yaa- from a peptide, amide or arylamide. Xaa is preferably Ala, but may be most amino acids including Pro (slow action). When a terminal hydrophobic residue is followed by a prolyl residue, the two may be released as an intact Xaa-Pro dipeptide.</text>
        <dbReference type="EC" id="3.4.11.2"/>
    </reaction>
</comment>
<dbReference type="SUPFAM" id="SSF63737">
    <property type="entry name" value="Leukotriene A4 hydrolase N-terminal domain"/>
    <property type="match status" value="1"/>
</dbReference>
<dbReference type="RefSeq" id="WP_151565617.1">
    <property type="nucleotide sequence ID" value="NZ_WBMT01000017.1"/>
</dbReference>
<evidence type="ECO:0000256" key="3">
    <source>
        <dbReference type="ARBA" id="ARBA00010136"/>
    </source>
</evidence>
<dbReference type="PANTHER" id="PTHR11533:SF297">
    <property type="entry name" value="AMINOPEPTIDASE N"/>
    <property type="match status" value="1"/>
</dbReference>
<keyword evidence="8" id="KW-0378">Hydrolase</keyword>
<dbReference type="GO" id="GO:0006508">
    <property type="term" value="P:proteolysis"/>
    <property type="evidence" value="ECO:0007669"/>
    <property type="project" value="UniProtKB-KW"/>
</dbReference>
<dbReference type="GO" id="GO:0016285">
    <property type="term" value="F:alanyl aminopeptidase activity"/>
    <property type="evidence" value="ECO:0007669"/>
    <property type="project" value="UniProtKB-EC"/>
</dbReference>
<dbReference type="Gene3D" id="2.60.40.1730">
    <property type="entry name" value="tricorn interacting facor f3 domain"/>
    <property type="match status" value="1"/>
</dbReference>
<accession>A0A6H9YSG8</accession>
<dbReference type="PANTHER" id="PTHR11533">
    <property type="entry name" value="PROTEASE M1 ZINC METALLOPROTEASE"/>
    <property type="match status" value="1"/>
</dbReference>
<dbReference type="GO" id="GO:0008237">
    <property type="term" value="F:metallopeptidase activity"/>
    <property type="evidence" value="ECO:0007669"/>
    <property type="project" value="UniProtKB-KW"/>
</dbReference>
<evidence type="ECO:0000259" key="14">
    <source>
        <dbReference type="Pfam" id="PF01433"/>
    </source>
</evidence>